<keyword evidence="1" id="KW-0479">Metal-binding</keyword>
<gene>
    <name evidence="4" type="ORF">M408DRAFT_308270</name>
</gene>
<feature type="domain" description="C2H2-type" evidence="3">
    <location>
        <begin position="139"/>
        <end position="166"/>
    </location>
</feature>
<dbReference type="InterPro" id="IPR036236">
    <property type="entry name" value="Znf_C2H2_sf"/>
</dbReference>
<feature type="compositionally biased region" description="Low complexity" evidence="2">
    <location>
        <begin position="204"/>
        <end position="215"/>
    </location>
</feature>
<dbReference type="HOGENOM" id="CLU_1283966_0_0_1"/>
<evidence type="ECO:0000256" key="2">
    <source>
        <dbReference type="SAM" id="MobiDB-lite"/>
    </source>
</evidence>
<evidence type="ECO:0000313" key="4">
    <source>
        <dbReference type="EMBL" id="KIM28338.1"/>
    </source>
</evidence>
<feature type="region of interest" description="Disordered" evidence="2">
    <location>
        <begin position="186"/>
        <end position="215"/>
    </location>
</feature>
<keyword evidence="1" id="KW-0862">Zinc</keyword>
<dbReference type="AlphaFoldDB" id="A0A0C2WQ57"/>
<proteinExistence type="predicted"/>
<dbReference type="PROSITE" id="PS50157">
    <property type="entry name" value="ZINC_FINGER_C2H2_2"/>
    <property type="match status" value="1"/>
</dbReference>
<protein>
    <recommendedName>
        <fullName evidence="3">C2H2-type domain-containing protein</fullName>
    </recommendedName>
</protein>
<keyword evidence="1" id="KW-0863">Zinc-finger</keyword>
<dbReference type="InterPro" id="IPR013087">
    <property type="entry name" value="Znf_C2H2_type"/>
</dbReference>
<dbReference type="GO" id="GO:0008270">
    <property type="term" value="F:zinc ion binding"/>
    <property type="evidence" value="ECO:0007669"/>
    <property type="project" value="UniProtKB-KW"/>
</dbReference>
<keyword evidence="5" id="KW-1185">Reference proteome</keyword>
<reference evidence="4 5" key="1">
    <citation type="submission" date="2014-04" db="EMBL/GenBank/DDBJ databases">
        <authorList>
            <consortium name="DOE Joint Genome Institute"/>
            <person name="Kuo A."/>
            <person name="Zuccaro A."/>
            <person name="Kohler A."/>
            <person name="Nagy L.G."/>
            <person name="Floudas D."/>
            <person name="Copeland A."/>
            <person name="Barry K.W."/>
            <person name="Cichocki N."/>
            <person name="Veneault-Fourrey C."/>
            <person name="LaButti K."/>
            <person name="Lindquist E.A."/>
            <person name="Lipzen A."/>
            <person name="Lundell T."/>
            <person name="Morin E."/>
            <person name="Murat C."/>
            <person name="Sun H."/>
            <person name="Tunlid A."/>
            <person name="Henrissat B."/>
            <person name="Grigoriev I.V."/>
            <person name="Hibbett D.S."/>
            <person name="Martin F."/>
            <person name="Nordberg H.P."/>
            <person name="Cantor M.N."/>
            <person name="Hua S.X."/>
        </authorList>
    </citation>
    <scope>NUCLEOTIDE SEQUENCE [LARGE SCALE GENOMIC DNA]</scope>
    <source>
        <strain evidence="4 5">MAFF 305830</strain>
    </source>
</reference>
<accession>A0A0C2WQ57</accession>
<evidence type="ECO:0000256" key="1">
    <source>
        <dbReference type="PROSITE-ProRule" id="PRU00042"/>
    </source>
</evidence>
<dbReference type="Gene3D" id="3.30.160.60">
    <property type="entry name" value="Classic Zinc Finger"/>
    <property type="match status" value="1"/>
</dbReference>
<dbReference type="EMBL" id="KN824293">
    <property type="protein sequence ID" value="KIM28338.1"/>
    <property type="molecule type" value="Genomic_DNA"/>
</dbReference>
<dbReference type="PROSITE" id="PS00028">
    <property type="entry name" value="ZINC_FINGER_C2H2_1"/>
    <property type="match status" value="1"/>
</dbReference>
<sequence length="215" mass="23928">MAEETHNMNTAPGYGSLDAVIGLPEFYGHYVDPVSDEAHKSDEIEASLLQLSEPNPALHTALQAIFTSPEWMSQTAPVDVNLLRDNNLRVKEKDEAGKDWWPCQLGCPDGIPLTLRRTKLSQATHATEHIEWHLGLKRFACSICLLTFTRAKDRDSHEDLHRDPKNLPCEYGCGFIFPHDKPGNRTRHYQTACPNNPNRAPGRGVVSSASGSSDE</sequence>
<evidence type="ECO:0000313" key="5">
    <source>
        <dbReference type="Proteomes" id="UP000054097"/>
    </source>
</evidence>
<organism evidence="4 5">
    <name type="scientific">Serendipita vermifera MAFF 305830</name>
    <dbReference type="NCBI Taxonomy" id="933852"/>
    <lineage>
        <taxon>Eukaryota</taxon>
        <taxon>Fungi</taxon>
        <taxon>Dikarya</taxon>
        <taxon>Basidiomycota</taxon>
        <taxon>Agaricomycotina</taxon>
        <taxon>Agaricomycetes</taxon>
        <taxon>Sebacinales</taxon>
        <taxon>Serendipitaceae</taxon>
        <taxon>Serendipita</taxon>
    </lineage>
</organism>
<name>A0A0C2WQ57_SERVB</name>
<evidence type="ECO:0000259" key="3">
    <source>
        <dbReference type="PROSITE" id="PS50157"/>
    </source>
</evidence>
<dbReference type="OrthoDB" id="3437960at2759"/>
<dbReference type="Proteomes" id="UP000054097">
    <property type="component" value="Unassembled WGS sequence"/>
</dbReference>
<dbReference type="SUPFAM" id="SSF57667">
    <property type="entry name" value="beta-beta-alpha zinc fingers"/>
    <property type="match status" value="1"/>
</dbReference>
<reference evidence="5" key="2">
    <citation type="submission" date="2015-01" db="EMBL/GenBank/DDBJ databases">
        <title>Evolutionary Origins and Diversification of the Mycorrhizal Mutualists.</title>
        <authorList>
            <consortium name="DOE Joint Genome Institute"/>
            <consortium name="Mycorrhizal Genomics Consortium"/>
            <person name="Kohler A."/>
            <person name="Kuo A."/>
            <person name="Nagy L.G."/>
            <person name="Floudas D."/>
            <person name="Copeland A."/>
            <person name="Barry K.W."/>
            <person name="Cichocki N."/>
            <person name="Veneault-Fourrey C."/>
            <person name="LaButti K."/>
            <person name="Lindquist E.A."/>
            <person name="Lipzen A."/>
            <person name="Lundell T."/>
            <person name="Morin E."/>
            <person name="Murat C."/>
            <person name="Riley R."/>
            <person name="Ohm R."/>
            <person name="Sun H."/>
            <person name="Tunlid A."/>
            <person name="Henrissat B."/>
            <person name="Grigoriev I.V."/>
            <person name="Hibbett D.S."/>
            <person name="Martin F."/>
        </authorList>
    </citation>
    <scope>NUCLEOTIDE SEQUENCE [LARGE SCALE GENOMIC DNA]</scope>
    <source>
        <strain evidence="5">MAFF 305830</strain>
    </source>
</reference>